<keyword evidence="2" id="KW-1185">Reference proteome</keyword>
<dbReference type="Proteomes" id="UP000031668">
    <property type="component" value="Unassembled WGS sequence"/>
</dbReference>
<reference evidence="1 2" key="1">
    <citation type="journal article" date="2014" name="Genome Biol. Evol.">
        <title>The genome of the myxosporean Thelohanellus kitauei shows adaptations to nutrient acquisition within its fish host.</title>
        <authorList>
            <person name="Yang Y."/>
            <person name="Xiong J."/>
            <person name="Zhou Z."/>
            <person name="Huo F."/>
            <person name="Miao W."/>
            <person name="Ran C."/>
            <person name="Liu Y."/>
            <person name="Zhang J."/>
            <person name="Feng J."/>
            <person name="Wang M."/>
            <person name="Wang M."/>
            <person name="Wang L."/>
            <person name="Yao B."/>
        </authorList>
    </citation>
    <scope>NUCLEOTIDE SEQUENCE [LARGE SCALE GENOMIC DNA]</scope>
    <source>
        <strain evidence="1">Wuqing</strain>
    </source>
</reference>
<sequence length="194" mass="21410">MLVFSQSSVKCLLDANGLTKWDQTRLQISLGVQVAVEYWRDPVPISIQSEGIGFCSDIAVHEWSRMSSTDFRLRAAAETCTIVWKRLNVKTGKPADIADDPGLEADFEERGKWTVGGGEYYQVAYGFFSSLKAAQSVAGRSLQRQRRHRYRSYQQFCAGSGFCTSAEASALQILVYFCTLVPAVAVASASWAVS</sequence>
<proteinExistence type="predicted"/>
<name>A0A0C2JHW4_THEKT</name>
<dbReference type="EMBL" id="JWZT01002668">
    <property type="protein sequence ID" value="KII68903.1"/>
    <property type="molecule type" value="Genomic_DNA"/>
</dbReference>
<evidence type="ECO:0000313" key="1">
    <source>
        <dbReference type="EMBL" id="KII68903.1"/>
    </source>
</evidence>
<comment type="caution">
    <text evidence="1">The sequence shown here is derived from an EMBL/GenBank/DDBJ whole genome shotgun (WGS) entry which is preliminary data.</text>
</comment>
<dbReference type="AlphaFoldDB" id="A0A0C2JHW4"/>
<evidence type="ECO:0000313" key="2">
    <source>
        <dbReference type="Proteomes" id="UP000031668"/>
    </source>
</evidence>
<accession>A0A0C2JHW4</accession>
<organism evidence="1 2">
    <name type="scientific">Thelohanellus kitauei</name>
    <name type="common">Myxosporean</name>
    <dbReference type="NCBI Taxonomy" id="669202"/>
    <lineage>
        <taxon>Eukaryota</taxon>
        <taxon>Metazoa</taxon>
        <taxon>Cnidaria</taxon>
        <taxon>Myxozoa</taxon>
        <taxon>Myxosporea</taxon>
        <taxon>Bivalvulida</taxon>
        <taxon>Platysporina</taxon>
        <taxon>Myxobolidae</taxon>
        <taxon>Thelohanellus</taxon>
    </lineage>
</organism>
<gene>
    <name evidence="1" type="ORF">RF11_03811</name>
</gene>
<protein>
    <submittedName>
        <fullName evidence="1">Uncharacterized protein</fullName>
    </submittedName>
</protein>